<dbReference type="PANTHER" id="PTHR34296">
    <property type="entry name" value="TRANSCRIPTIONAL ACTIVATOR PROTEIN MED"/>
    <property type="match status" value="1"/>
</dbReference>
<dbReference type="Proteomes" id="UP001211894">
    <property type="component" value="Unassembled WGS sequence"/>
</dbReference>
<dbReference type="InterPro" id="IPR028082">
    <property type="entry name" value="Peripla_BP_I"/>
</dbReference>
<dbReference type="InterPro" id="IPR003760">
    <property type="entry name" value="PnrA-like"/>
</dbReference>
<dbReference type="Gene3D" id="3.40.50.2300">
    <property type="match status" value="2"/>
</dbReference>
<dbReference type="PANTHER" id="PTHR34296:SF2">
    <property type="entry name" value="ABC TRANSPORTER GUANOSINE-BINDING PROTEIN NUPN"/>
    <property type="match status" value="1"/>
</dbReference>
<keyword evidence="5" id="KW-0472">Membrane</keyword>
<proteinExistence type="inferred from homology"/>
<organism evidence="8 9">
    <name type="scientific">Bacillus changyiensis</name>
    <dbReference type="NCBI Taxonomy" id="3004103"/>
    <lineage>
        <taxon>Bacteria</taxon>
        <taxon>Bacillati</taxon>
        <taxon>Bacillota</taxon>
        <taxon>Bacilli</taxon>
        <taxon>Bacillales</taxon>
        <taxon>Bacillaceae</taxon>
        <taxon>Bacillus</taxon>
    </lineage>
</organism>
<dbReference type="RefSeq" id="WP_271339936.1">
    <property type="nucleotide sequence ID" value="NZ_JAQKAB010000003.1"/>
</dbReference>
<dbReference type="Pfam" id="PF02608">
    <property type="entry name" value="Bmp"/>
    <property type="match status" value="1"/>
</dbReference>
<gene>
    <name evidence="8" type="ORF">PJ311_05565</name>
</gene>
<keyword evidence="6" id="KW-0449">Lipoprotein</keyword>
<keyword evidence="9" id="KW-1185">Reference proteome</keyword>
<evidence type="ECO:0000256" key="2">
    <source>
        <dbReference type="ARBA" id="ARBA00008610"/>
    </source>
</evidence>
<protein>
    <submittedName>
        <fullName evidence="8">BMP family ABC transporter substrate-binding protein</fullName>
    </submittedName>
</protein>
<dbReference type="InterPro" id="IPR050957">
    <property type="entry name" value="BMP_lipoprotein"/>
</dbReference>
<sequence length="317" mass="35631">MVYRLIMIFLLIFVLGACEHAPLNGKIEKVGMLVPDTISDQVWGTIGYKGLLQIQSSFNADVYYKERIDNEAAIKLAVKDFDKKKVNLIFGHGSEYEKVFNEICKQYPDIHFVLVNGRADHDNVTSIDFNGEAMGFFGGMTAAQKSHTKKIGVLATHRWQPEIKGFIEGAKYVNSNIEVVTMYVGQWDDSEKAMKLYQKMKKAGVDVVYPAGDRYNVPVIEQIKKDGLFAIGYISDQSDLGNNIVLTSTVQHVDEAYELIASKFDQGTLTGGRQRFDFQDGVIEIGRFSPLINQSFREKVSGLIEDYKKTGKLPNKT</sequence>
<name>A0ABT4X1X4_9BACI</name>
<comment type="similarity">
    <text evidence="2">Belongs to the BMP lipoprotein family.</text>
</comment>
<comment type="caution">
    <text evidence="8">The sequence shown here is derived from an EMBL/GenBank/DDBJ whole genome shotgun (WGS) entry which is preliminary data.</text>
</comment>
<evidence type="ECO:0000256" key="3">
    <source>
        <dbReference type="ARBA" id="ARBA00022475"/>
    </source>
</evidence>
<keyword evidence="3" id="KW-1003">Cell membrane</keyword>
<accession>A0ABT4X1X4</accession>
<evidence type="ECO:0000256" key="5">
    <source>
        <dbReference type="ARBA" id="ARBA00023136"/>
    </source>
</evidence>
<dbReference type="EMBL" id="JAQKAB010000003">
    <property type="protein sequence ID" value="MDA7026082.1"/>
    <property type="molecule type" value="Genomic_DNA"/>
</dbReference>
<feature type="domain" description="ABC transporter substrate-binding protein PnrA-like" evidence="7">
    <location>
        <begin position="27"/>
        <end position="316"/>
    </location>
</feature>
<evidence type="ECO:0000256" key="1">
    <source>
        <dbReference type="ARBA" id="ARBA00004193"/>
    </source>
</evidence>
<evidence type="ECO:0000256" key="6">
    <source>
        <dbReference type="ARBA" id="ARBA00023288"/>
    </source>
</evidence>
<reference evidence="8 9" key="1">
    <citation type="submission" date="2023-01" db="EMBL/GenBank/DDBJ databases">
        <title>Bacillus changyiensis sp. nov., isolated from a coastal deposit.</title>
        <authorList>
            <person name="Xiao G."/>
            <person name="Lai Q."/>
            <person name="Hu Z."/>
            <person name="Shao Z."/>
        </authorList>
    </citation>
    <scope>NUCLEOTIDE SEQUENCE [LARGE SCALE GENOMIC DNA]</scope>
    <source>
        <strain evidence="8 9">CLL-7-23</strain>
    </source>
</reference>
<dbReference type="CDD" id="cd06353">
    <property type="entry name" value="PBP1_Med-like"/>
    <property type="match status" value="1"/>
</dbReference>
<evidence type="ECO:0000259" key="7">
    <source>
        <dbReference type="Pfam" id="PF02608"/>
    </source>
</evidence>
<evidence type="ECO:0000313" key="8">
    <source>
        <dbReference type="EMBL" id="MDA7026082.1"/>
    </source>
</evidence>
<keyword evidence="4" id="KW-0732">Signal</keyword>
<dbReference type="PROSITE" id="PS51257">
    <property type="entry name" value="PROKAR_LIPOPROTEIN"/>
    <property type="match status" value="1"/>
</dbReference>
<comment type="subcellular location">
    <subcellularLocation>
        <location evidence="1">Cell membrane</location>
        <topology evidence="1">Lipid-anchor</topology>
    </subcellularLocation>
</comment>
<evidence type="ECO:0000313" key="9">
    <source>
        <dbReference type="Proteomes" id="UP001211894"/>
    </source>
</evidence>
<dbReference type="SUPFAM" id="SSF53822">
    <property type="entry name" value="Periplasmic binding protein-like I"/>
    <property type="match status" value="1"/>
</dbReference>
<evidence type="ECO:0000256" key="4">
    <source>
        <dbReference type="ARBA" id="ARBA00022729"/>
    </source>
</evidence>